<evidence type="ECO:0000313" key="3">
    <source>
        <dbReference type="Proteomes" id="UP000003835"/>
    </source>
</evidence>
<dbReference type="Proteomes" id="UP000003835">
    <property type="component" value="Unassembled WGS sequence"/>
</dbReference>
<dbReference type="EMBL" id="DS989876">
    <property type="protein sequence ID" value="EDX71092.1"/>
    <property type="molecule type" value="Genomic_DNA"/>
</dbReference>
<reference evidence="2 3" key="1">
    <citation type="submission" date="2008-07" db="EMBL/GenBank/DDBJ databases">
        <authorList>
            <person name="Tandeau de Marsac N."/>
            <person name="Ferriera S."/>
            <person name="Johnson J."/>
            <person name="Kravitz S."/>
            <person name="Beeson K."/>
            <person name="Sutton G."/>
            <person name="Rogers Y.-H."/>
            <person name="Friedman R."/>
            <person name="Frazier M."/>
            <person name="Venter J.C."/>
        </authorList>
    </citation>
    <scope>NUCLEOTIDE SEQUENCE [LARGE SCALE GENOMIC DNA]</scope>
    <source>
        <strain evidence="2 3">PCC 7420</strain>
    </source>
</reference>
<keyword evidence="3" id="KW-1185">Reference proteome</keyword>
<organism evidence="2 3">
    <name type="scientific">Coleofasciculus chthonoplastes PCC 7420</name>
    <dbReference type="NCBI Taxonomy" id="118168"/>
    <lineage>
        <taxon>Bacteria</taxon>
        <taxon>Bacillati</taxon>
        <taxon>Cyanobacteriota</taxon>
        <taxon>Cyanophyceae</taxon>
        <taxon>Coleofasciculales</taxon>
        <taxon>Coleofasciculaceae</taxon>
        <taxon>Coleofasciculus</taxon>
    </lineage>
</organism>
<dbReference type="HOGENOM" id="CLU_2988828_0_0_3"/>
<protein>
    <submittedName>
        <fullName evidence="2">Uncharacterized protein</fullName>
    </submittedName>
</protein>
<gene>
    <name evidence="2" type="ORF">MC7420_4279</name>
</gene>
<name>B4W405_9CYAN</name>
<feature type="compositionally biased region" description="Basic and acidic residues" evidence="1">
    <location>
        <begin position="12"/>
        <end position="22"/>
    </location>
</feature>
<sequence length="57" mass="6410">MTSPLTPLLRGEGNKDPEKTDGEWNSQLHKPSPPARTDVEPELTETTTWSQFKLFGI</sequence>
<feature type="region of interest" description="Disordered" evidence="1">
    <location>
        <begin position="1"/>
        <end position="45"/>
    </location>
</feature>
<proteinExistence type="predicted"/>
<evidence type="ECO:0000313" key="2">
    <source>
        <dbReference type="EMBL" id="EDX71092.1"/>
    </source>
</evidence>
<dbReference type="AlphaFoldDB" id="B4W405"/>
<dbReference type="STRING" id="118168.MC7420_4279"/>
<evidence type="ECO:0000256" key="1">
    <source>
        <dbReference type="SAM" id="MobiDB-lite"/>
    </source>
</evidence>
<accession>B4W405</accession>